<accession>A0A1G8R2Y2</accession>
<evidence type="ECO:0000313" key="1">
    <source>
        <dbReference type="EMBL" id="SDJ10915.1"/>
    </source>
</evidence>
<evidence type="ECO:0000313" key="2">
    <source>
        <dbReference type="Proteomes" id="UP000182894"/>
    </source>
</evidence>
<name>A0A1G8R2Y2_9PSED</name>
<dbReference type="EMBL" id="FNCO01000021">
    <property type="protein sequence ID" value="SDJ10915.1"/>
    <property type="molecule type" value="Genomic_DNA"/>
</dbReference>
<organism evidence="1 2">
    <name type="scientific">Pseudomonas abietaniphila</name>
    <dbReference type="NCBI Taxonomy" id="89065"/>
    <lineage>
        <taxon>Bacteria</taxon>
        <taxon>Pseudomonadati</taxon>
        <taxon>Pseudomonadota</taxon>
        <taxon>Gammaproteobacteria</taxon>
        <taxon>Pseudomonadales</taxon>
        <taxon>Pseudomonadaceae</taxon>
        <taxon>Pseudomonas</taxon>
    </lineage>
</organism>
<protein>
    <submittedName>
        <fullName evidence="1">Uncharacterized protein</fullName>
    </submittedName>
</protein>
<dbReference type="RefSeq" id="WP_074758307.1">
    <property type="nucleotide sequence ID" value="NZ_FNCO01000021.1"/>
</dbReference>
<reference evidence="2" key="1">
    <citation type="submission" date="2016-10" db="EMBL/GenBank/DDBJ databases">
        <authorList>
            <person name="Varghese N."/>
            <person name="Submissions S."/>
        </authorList>
    </citation>
    <scope>NUCLEOTIDE SEQUENCE [LARGE SCALE GENOMIC DNA]</scope>
    <source>
        <strain evidence="2">ATCC 700689</strain>
    </source>
</reference>
<proteinExistence type="predicted"/>
<gene>
    <name evidence="1" type="ORF">SAMN05216605_121136</name>
</gene>
<dbReference type="Proteomes" id="UP000182894">
    <property type="component" value="Unassembled WGS sequence"/>
</dbReference>
<dbReference type="AlphaFoldDB" id="A0A1G8R2Y2"/>
<sequence>MHNETSFTISTDLSNSDNWVAHLAARDFTSYEKRIPCDGAAKAHQWLDWKQKQGTLFLHRNEKLEYDLFLADLIATASARKVTVLAEQISTRAEWPVSGSVLAWIDDQGDSVYESAMHGLVLFNGRLSEGRESDVLIMWDCTGQWKAAITPEPGLNPHYYFTRYGNTALQAFSLALAAFKCSLQQVNPAACALIPNNVMGIQA</sequence>
<dbReference type="STRING" id="89065.SAMN05216605_121136"/>
<keyword evidence="2" id="KW-1185">Reference proteome</keyword>